<dbReference type="Proteomes" id="UP001149140">
    <property type="component" value="Unassembled WGS sequence"/>
</dbReference>
<dbReference type="GO" id="GO:0006508">
    <property type="term" value="P:proteolysis"/>
    <property type="evidence" value="ECO:0007669"/>
    <property type="project" value="InterPro"/>
</dbReference>
<reference evidence="2" key="1">
    <citation type="submission" date="2022-10" db="EMBL/GenBank/DDBJ databases">
        <title>The WGS of Solirubrobacter ginsenosidimutans DSM 21036.</title>
        <authorList>
            <person name="Jiang Z."/>
        </authorList>
    </citation>
    <scope>NUCLEOTIDE SEQUENCE</scope>
    <source>
        <strain evidence="2">DSM 21036</strain>
    </source>
</reference>
<dbReference type="Gene3D" id="3.90.70.10">
    <property type="entry name" value="Cysteine proteinases"/>
    <property type="match status" value="1"/>
</dbReference>
<proteinExistence type="predicted"/>
<dbReference type="SUPFAM" id="SSF54001">
    <property type="entry name" value="Cysteine proteinases"/>
    <property type="match status" value="1"/>
</dbReference>
<evidence type="ECO:0000313" key="3">
    <source>
        <dbReference type="Proteomes" id="UP001149140"/>
    </source>
</evidence>
<keyword evidence="3" id="KW-1185">Reference proteome</keyword>
<accession>A0A9X3MX50</accession>
<organism evidence="2 3">
    <name type="scientific">Solirubrobacter ginsenosidimutans</name>
    <dbReference type="NCBI Taxonomy" id="490573"/>
    <lineage>
        <taxon>Bacteria</taxon>
        <taxon>Bacillati</taxon>
        <taxon>Actinomycetota</taxon>
        <taxon>Thermoleophilia</taxon>
        <taxon>Solirubrobacterales</taxon>
        <taxon>Solirubrobacteraceae</taxon>
        <taxon>Solirubrobacter</taxon>
    </lineage>
</organism>
<dbReference type="CDD" id="cd02619">
    <property type="entry name" value="Peptidase_C1"/>
    <property type="match status" value="1"/>
</dbReference>
<comment type="caution">
    <text evidence="2">The sequence shown here is derived from an EMBL/GenBank/DDBJ whole genome shotgun (WGS) entry which is preliminary data.</text>
</comment>
<dbReference type="AlphaFoldDB" id="A0A9X3MX50"/>
<dbReference type="InterPro" id="IPR000668">
    <property type="entry name" value="Peptidase_C1A_C"/>
</dbReference>
<dbReference type="InterPro" id="IPR038765">
    <property type="entry name" value="Papain-like_cys_pep_sf"/>
</dbReference>
<evidence type="ECO:0000259" key="1">
    <source>
        <dbReference type="Pfam" id="PF00112"/>
    </source>
</evidence>
<dbReference type="GO" id="GO:0008234">
    <property type="term" value="F:cysteine-type peptidase activity"/>
    <property type="evidence" value="ECO:0007669"/>
    <property type="project" value="InterPro"/>
</dbReference>
<gene>
    <name evidence="2" type="ORF">OM076_30545</name>
</gene>
<protein>
    <submittedName>
        <fullName evidence="2">C1 family peptidase</fullName>
    </submittedName>
</protein>
<name>A0A9X3MX50_9ACTN</name>
<evidence type="ECO:0000313" key="2">
    <source>
        <dbReference type="EMBL" id="MDA0164646.1"/>
    </source>
</evidence>
<dbReference type="EMBL" id="JAPDOD010000036">
    <property type="protein sequence ID" value="MDA0164646.1"/>
    <property type="molecule type" value="Genomic_DNA"/>
</dbReference>
<feature type="domain" description="Peptidase C1A papain C-terminal" evidence="1">
    <location>
        <begin position="39"/>
        <end position="260"/>
    </location>
</feature>
<sequence length="265" mass="29255">MDGKLNISAIPAARRSRATADDFDAAKAHADGALGEAPLPAEIDLRRPWHTVPDQGRTASCVGWAVADSVLRWHMVEAGRLEPDKPLSARHVWMSAKETDQREEYPSTFLEEDGTSLKAGLDVIRKFGAVLEDELPWSGRLAAGSPEAYYASAKRRRIMAYFNLGDDSATDRTAHFDEWRRWMHENGPVLVLIALDGKLETPGATLDVFDRDAAHGSHAAALFGYGPDHFLLRSSWGPSWRDGGYARMSLEYTAQAVIESYGVML</sequence>
<dbReference type="RefSeq" id="WP_270043898.1">
    <property type="nucleotide sequence ID" value="NZ_JAPDOD010000036.1"/>
</dbReference>
<dbReference type="Pfam" id="PF00112">
    <property type="entry name" value="Peptidase_C1"/>
    <property type="match status" value="1"/>
</dbReference>